<accession>A0A5C6NCA5</accession>
<gene>
    <name evidence="2" type="ORF">D4764_22G0000460</name>
</gene>
<keyword evidence="3" id="KW-1185">Reference proteome</keyword>
<organism evidence="2 3">
    <name type="scientific">Takifugu flavidus</name>
    <name type="common">sansaifugu</name>
    <dbReference type="NCBI Taxonomy" id="433684"/>
    <lineage>
        <taxon>Eukaryota</taxon>
        <taxon>Metazoa</taxon>
        <taxon>Chordata</taxon>
        <taxon>Craniata</taxon>
        <taxon>Vertebrata</taxon>
        <taxon>Euteleostomi</taxon>
        <taxon>Actinopterygii</taxon>
        <taxon>Neopterygii</taxon>
        <taxon>Teleostei</taxon>
        <taxon>Neoteleostei</taxon>
        <taxon>Acanthomorphata</taxon>
        <taxon>Eupercaria</taxon>
        <taxon>Tetraodontiformes</taxon>
        <taxon>Tetradontoidea</taxon>
        <taxon>Tetraodontidae</taxon>
        <taxon>Takifugu</taxon>
    </lineage>
</organism>
<dbReference type="AlphaFoldDB" id="A0A5C6NCA5"/>
<dbReference type="EMBL" id="RHFK02000015">
    <property type="protein sequence ID" value="TWW64399.1"/>
    <property type="molecule type" value="Genomic_DNA"/>
</dbReference>
<reference evidence="2 3" key="1">
    <citation type="submission" date="2019-04" db="EMBL/GenBank/DDBJ databases">
        <title>Chromosome genome assembly for Takifugu flavidus.</title>
        <authorList>
            <person name="Xiao S."/>
        </authorList>
    </citation>
    <scope>NUCLEOTIDE SEQUENCE [LARGE SCALE GENOMIC DNA]</scope>
    <source>
        <strain evidence="2">HTHZ2018</strain>
        <tissue evidence="2">Muscle</tissue>
    </source>
</reference>
<evidence type="ECO:0000313" key="3">
    <source>
        <dbReference type="Proteomes" id="UP000324091"/>
    </source>
</evidence>
<dbReference type="Proteomes" id="UP000324091">
    <property type="component" value="Chromosome 22"/>
</dbReference>
<protein>
    <submittedName>
        <fullName evidence="2">Uncharacterized protein</fullName>
    </submittedName>
</protein>
<name>A0A5C6NCA5_9TELE</name>
<feature type="region of interest" description="Disordered" evidence="1">
    <location>
        <begin position="33"/>
        <end position="76"/>
    </location>
</feature>
<feature type="region of interest" description="Disordered" evidence="1">
    <location>
        <begin position="162"/>
        <end position="213"/>
    </location>
</feature>
<evidence type="ECO:0000313" key="2">
    <source>
        <dbReference type="EMBL" id="TWW64399.1"/>
    </source>
</evidence>
<evidence type="ECO:0000256" key="1">
    <source>
        <dbReference type="SAM" id="MobiDB-lite"/>
    </source>
</evidence>
<comment type="caution">
    <text evidence="2">The sequence shown here is derived from an EMBL/GenBank/DDBJ whole genome shotgun (WGS) entry which is preliminary data.</text>
</comment>
<sequence>MNMRRDEHQTQTHSHSPCYQHWVLMRWQRRQDVTGRRRGDSSNLEPGAPGSTGTWTWRKARTPPALGPTVPSKGPSACWTTIRQNHQIMSFYAVDSLLHPQSSRAVMLLLVNILKDLLRTLQVEPPPTQPNRVQPEFFTRMEMRDRRRCCTEAFRVAPMGREGSGVAAPRAGSGGPAGRKWRPRGQEVAAPRAGSGGPAGRKWRPAVTGTFPR</sequence>
<proteinExistence type="predicted"/>